<dbReference type="AlphaFoldDB" id="A0A8E2FB26"/>
<reference evidence="3 4" key="1">
    <citation type="journal article" date="2016" name="Nat. Commun.">
        <title>Ectomycorrhizal ecology is imprinted in the genome of the dominant symbiotic fungus Cenococcum geophilum.</title>
        <authorList>
            <consortium name="DOE Joint Genome Institute"/>
            <person name="Peter M."/>
            <person name="Kohler A."/>
            <person name="Ohm R.A."/>
            <person name="Kuo A."/>
            <person name="Krutzmann J."/>
            <person name="Morin E."/>
            <person name="Arend M."/>
            <person name="Barry K.W."/>
            <person name="Binder M."/>
            <person name="Choi C."/>
            <person name="Clum A."/>
            <person name="Copeland A."/>
            <person name="Grisel N."/>
            <person name="Haridas S."/>
            <person name="Kipfer T."/>
            <person name="LaButti K."/>
            <person name="Lindquist E."/>
            <person name="Lipzen A."/>
            <person name="Maire R."/>
            <person name="Meier B."/>
            <person name="Mihaltcheva S."/>
            <person name="Molinier V."/>
            <person name="Murat C."/>
            <person name="Poggeler S."/>
            <person name="Quandt C.A."/>
            <person name="Sperisen C."/>
            <person name="Tritt A."/>
            <person name="Tisserant E."/>
            <person name="Crous P.W."/>
            <person name="Henrissat B."/>
            <person name="Nehls U."/>
            <person name="Egli S."/>
            <person name="Spatafora J.W."/>
            <person name="Grigoriev I.V."/>
            <person name="Martin F.M."/>
        </authorList>
    </citation>
    <scope>NUCLEOTIDE SEQUENCE [LARGE SCALE GENOMIC DNA]</scope>
    <source>
        <strain evidence="3 4">CBS 207.34</strain>
    </source>
</reference>
<protein>
    <submittedName>
        <fullName evidence="3">Uncharacterized protein</fullName>
    </submittedName>
</protein>
<sequence>CKGSQAQAEGSKGSDEDNPTRICDARLSTCSPLIGRTSAVHVFSPASPAHQLGGPAFYAASIDSTPRTALVCSLCSSASKQDSDMTPDAVALWPELAASYCYSAHYLSPRPVWIHSRAAAARAGCDLPLSHATEDGRIGETSASGAAPIAHQVLALESGAGLVLGWCWAGAAHADKSPKPTPFTLHQSHGMGDGMGSGMGSDMGRPATGANPAARMVITSHRMTAGVAGACMAFWRVLMGFAGFCWVLLGSAGLC</sequence>
<feature type="non-terminal residue" evidence="3">
    <location>
        <position position="255"/>
    </location>
</feature>
<evidence type="ECO:0000313" key="4">
    <source>
        <dbReference type="Proteomes" id="UP000250140"/>
    </source>
</evidence>
<proteinExistence type="predicted"/>
<accession>A0A8E2FB26</accession>
<feature type="region of interest" description="Disordered" evidence="1">
    <location>
        <begin position="1"/>
        <end position="20"/>
    </location>
</feature>
<keyword evidence="2" id="KW-0812">Transmembrane</keyword>
<dbReference type="EMBL" id="KV748658">
    <property type="protein sequence ID" value="OCL13891.1"/>
    <property type="molecule type" value="Genomic_DNA"/>
</dbReference>
<name>A0A8E2FB26_9PEZI</name>
<dbReference type="Proteomes" id="UP000250140">
    <property type="component" value="Unassembled WGS sequence"/>
</dbReference>
<keyword evidence="4" id="KW-1185">Reference proteome</keyword>
<evidence type="ECO:0000256" key="2">
    <source>
        <dbReference type="SAM" id="Phobius"/>
    </source>
</evidence>
<evidence type="ECO:0000313" key="3">
    <source>
        <dbReference type="EMBL" id="OCL13891.1"/>
    </source>
</evidence>
<evidence type="ECO:0000256" key="1">
    <source>
        <dbReference type="SAM" id="MobiDB-lite"/>
    </source>
</evidence>
<keyword evidence="2" id="KW-0472">Membrane</keyword>
<gene>
    <name evidence="3" type="ORF">AOQ84DRAFT_411384</name>
</gene>
<organism evidence="3 4">
    <name type="scientific">Glonium stellatum</name>
    <dbReference type="NCBI Taxonomy" id="574774"/>
    <lineage>
        <taxon>Eukaryota</taxon>
        <taxon>Fungi</taxon>
        <taxon>Dikarya</taxon>
        <taxon>Ascomycota</taxon>
        <taxon>Pezizomycotina</taxon>
        <taxon>Dothideomycetes</taxon>
        <taxon>Pleosporomycetidae</taxon>
        <taxon>Gloniales</taxon>
        <taxon>Gloniaceae</taxon>
        <taxon>Glonium</taxon>
    </lineage>
</organism>
<keyword evidence="2" id="KW-1133">Transmembrane helix</keyword>
<feature type="transmembrane region" description="Helical" evidence="2">
    <location>
        <begin position="225"/>
        <end position="249"/>
    </location>
</feature>